<proteinExistence type="predicted"/>
<evidence type="ECO:0000313" key="5">
    <source>
        <dbReference type="Proteomes" id="UP000663889"/>
    </source>
</evidence>
<name>A0A813YFA1_9BILA</name>
<evidence type="ECO:0000313" key="2">
    <source>
        <dbReference type="EMBL" id="CAF0983717.1"/>
    </source>
</evidence>
<sequence>MKSKDLQNIVLSKYQNGDTPTKIYHDLNGDLGLTTIKRWCQMIRRTGSIQLSSPPGGPLWDELVNTIDWDKVKSKTTLIQQLKSSVKKIRESVVFESCASWTNRLYRVSQNDGNYLR</sequence>
<dbReference type="Proteomes" id="UP000663889">
    <property type="component" value="Unassembled WGS sequence"/>
</dbReference>
<dbReference type="EMBL" id="CAJOBE010000851">
    <property type="protein sequence ID" value="CAF3692000.1"/>
    <property type="molecule type" value="Genomic_DNA"/>
</dbReference>
<evidence type="ECO:0000313" key="1">
    <source>
        <dbReference type="EMBL" id="CAF0883256.1"/>
    </source>
</evidence>
<evidence type="ECO:0000313" key="4">
    <source>
        <dbReference type="EMBL" id="CAF3708597.1"/>
    </source>
</evidence>
<dbReference type="EMBL" id="CAJOAX010001354">
    <property type="protein sequence ID" value="CAF3708597.1"/>
    <property type="molecule type" value="Genomic_DNA"/>
</dbReference>
<accession>A0A813YFA1</accession>
<comment type="caution">
    <text evidence="1">The sequence shown here is derived from an EMBL/GenBank/DDBJ whole genome shotgun (WGS) entry which is preliminary data.</text>
</comment>
<dbReference type="OrthoDB" id="10006939at2759"/>
<dbReference type="Proteomes" id="UP000663874">
    <property type="component" value="Unassembled WGS sequence"/>
</dbReference>
<protein>
    <submittedName>
        <fullName evidence="1">Uncharacterized protein</fullName>
    </submittedName>
</protein>
<dbReference type="EMBL" id="CAJNOU010000139">
    <property type="protein sequence ID" value="CAF0883256.1"/>
    <property type="molecule type" value="Genomic_DNA"/>
</dbReference>
<organism evidence="1 5">
    <name type="scientific">Rotaria sordida</name>
    <dbReference type="NCBI Taxonomy" id="392033"/>
    <lineage>
        <taxon>Eukaryota</taxon>
        <taxon>Metazoa</taxon>
        <taxon>Spiralia</taxon>
        <taxon>Gnathifera</taxon>
        <taxon>Rotifera</taxon>
        <taxon>Eurotatoria</taxon>
        <taxon>Bdelloidea</taxon>
        <taxon>Philodinida</taxon>
        <taxon>Philodinidae</taxon>
        <taxon>Rotaria</taxon>
    </lineage>
</organism>
<dbReference type="Proteomes" id="UP000663823">
    <property type="component" value="Unassembled WGS sequence"/>
</dbReference>
<dbReference type="AlphaFoldDB" id="A0A813YFA1"/>
<reference evidence="1" key="1">
    <citation type="submission" date="2021-02" db="EMBL/GenBank/DDBJ databases">
        <authorList>
            <person name="Nowell W R."/>
        </authorList>
    </citation>
    <scope>NUCLEOTIDE SEQUENCE</scope>
</reference>
<dbReference type="EMBL" id="CAJNOO010000580">
    <property type="protein sequence ID" value="CAF0983717.1"/>
    <property type="molecule type" value="Genomic_DNA"/>
</dbReference>
<dbReference type="Proteomes" id="UP000663882">
    <property type="component" value="Unassembled WGS sequence"/>
</dbReference>
<gene>
    <name evidence="3" type="ORF">FNK824_LOCUS8573</name>
    <name evidence="4" type="ORF">OTI717_LOCUS13022</name>
    <name evidence="2" type="ORF">RFH988_LOCUS13278</name>
    <name evidence="1" type="ORF">SEV965_LOCUS4730</name>
</gene>
<evidence type="ECO:0000313" key="3">
    <source>
        <dbReference type="EMBL" id="CAF3692000.1"/>
    </source>
</evidence>